<dbReference type="PROSITE" id="PS50164">
    <property type="entry name" value="GIY_YIG"/>
    <property type="match status" value="1"/>
</dbReference>
<reference evidence="4" key="1">
    <citation type="submission" date="2016-01" db="EMBL/GenBank/DDBJ databases">
        <title>Draft genome of Chromobacterium sp. F49.</title>
        <authorList>
            <person name="Hong K.W."/>
        </authorList>
    </citation>
    <scope>NUCLEOTIDE SEQUENCE [LARGE SCALE GENOMIC DNA]</scope>
    <source>
        <strain evidence="4">CN3</strain>
    </source>
</reference>
<feature type="domain" description="GIY-YIG" evidence="2">
    <location>
        <begin position="2"/>
        <end position="78"/>
    </location>
</feature>
<dbReference type="CDD" id="cd10448">
    <property type="entry name" value="GIY-YIG_unchar_3"/>
    <property type="match status" value="1"/>
</dbReference>
<dbReference type="RefSeq" id="WP_066686898.1">
    <property type="nucleotide sequence ID" value="NZ_CP117025.1"/>
</dbReference>
<dbReference type="Proteomes" id="UP000076609">
    <property type="component" value="Unassembled WGS sequence"/>
</dbReference>
<dbReference type="PANTHER" id="PTHR34477:SF5">
    <property type="entry name" value="BSL5627 PROTEIN"/>
    <property type="match status" value="1"/>
</dbReference>
<organism evidence="3 4">
    <name type="scientific">Sphingomonas hankookensis</name>
    <dbReference type="NCBI Taxonomy" id="563996"/>
    <lineage>
        <taxon>Bacteria</taxon>
        <taxon>Pseudomonadati</taxon>
        <taxon>Pseudomonadota</taxon>
        <taxon>Alphaproteobacteria</taxon>
        <taxon>Sphingomonadales</taxon>
        <taxon>Sphingomonadaceae</taxon>
        <taxon>Sphingomonas</taxon>
    </lineage>
</organism>
<accession>A0ABR5YG78</accession>
<dbReference type="Pfam" id="PF01541">
    <property type="entry name" value="GIY-YIG"/>
    <property type="match status" value="1"/>
</dbReference>
<keyword evidence="4" id="KW-1185">Reference proteome</keyword>
<dbReference type="InterPro" id="IPR050190">
    <property type="entry name" value="UPF0213_domain"/>
</dbReference>
<name>A0ABR5YG78_9SPHN</name>
<comment type="caution">
    <text evidence="3">The sequence shown here is derived from an EMBL/GenBank/DDBJ whole genome shotgun (WGS) entry which is preliminary data.</text>
</comment>
<proteinExistence type="inferred from homology"/>
<evidence type="ECO:0000259" key="2">
    <source>
        <dbReference type="PROSITE" id="PS50164"/>
    </source>
</evidence>
<dbReference type="SUPFAM" id="SSF82771">
    <property type="entry name" value="GIY-YIG endonuclease"/>
    <property type="match status" value="1"/>
</dbReference>
<dbReference type="PANTHER" id="PTHR34477">
    <property type="entry name" value="UPF0213 PROTEIN YHBQ"/>
    <property type="match status" value="1"/>
</dbReference>
<dbReference type="EMBL" id="LQQO01000001">
    <property type="protein sequence ID" value="KZE18576.1"/>
    <property type="molecule type" value="Genomic_DNA"/>
</dbReference>
<evidence type="ECO:0000313" key="3">
    <source>
        <dbReference type="EMBL" id="KZE18576.1"/>
    </source>
</evidence>
<gene>
    <name evidence="3" type="ORF">AVT10_00535</name>
</gene>
<dbReference type="InterPro" id="IPR035901">
    <property type="entry name" value="GIY-YIG_endonuc_sf"/>
</dbReference>
<dbReference type="Gene3D" id="3.40.1440.10">
    <property type="entry name" value="GIY-YIG endonuclease"/>
    <property type="match status" value="1"/>
</dbReference>
<sequence length="95" mass="11182">MRGGWTYIMANRRFGMTYVGVTADLAARVWQHRRDSGSAYCRKYGIRTLVLAEKHDDIESAIRREKALKAWRAEWKHQLIADANPEWRDLFDDIV</sequence>
<evidence type="ECO:0000313" key="4">
    <source>
        <dbReference type="Proteomes" id="UP000076609"/>
    </source>
</evidence>
<protein>
    <submittedName>
        <fullName evidence="3">Excinuclease ABC subunit C</fullName>
    </submittedName>
</protein>
<comment type="similarity">
    <text evidence="1">Belongs to the UPF0213 family.</text>
</comment>
<evidence type="ECO:0000256" key="1">
    <source>
        <dbReference type="ARBA" id="ARBA00007435"/>
    </source>
</evidence>
<dbReference type="InterPro" id="IPR000305">
    <property type="entry name" value="GIY-YIG_endonuc"/>
</dbReference>